<feature type="transmembrane region" description="Helical" evidence="7">
    <location>
        <begin position="110"/>
        <end position="127"/>
    </location>
</feature>
<reference evidence="8 9" key="1">
    <citation type="submission" date="2017-01" db="EMBL/GenBank/DDBJ databases">
        <title>Complete genome sequence of esterase-producing bacterium Croceicoccus marinus E4A9.</title>
        <authorList>
            <person name="Wu Y.-H."/>
            <person name="Cheng H."/>
            <person name="Xu L."/>
            <person name="Huo Y.-Y."/>
            <person name="Wang C.-S."/>
            <person name="Xu X.-W."/>
        </authorList>
    </citation>
    <scope>NUCLEOTIDE SEQUENCE [LARGE SCALE GENOMIC DNA]</scope>
    <source>
        <strain evidence="8 9">E4A9</strain>
    </source>
</reference>
<evidence type="ECO:0000256" key="4">
    <source>
        <dbReference type="ARBA" id="ARBA00022692"/>
    </source>
</evidence>
<accession>A0A1Z1FD87</accession>
<feature type="transmembrane region" description="Helical" evidence="7">
    <location>
        <begin position="285"/>
        <end position="303"/>
    </location>
</feature>
<dbReference type="GO" id="GO:0005886">
    <property type="term" value="C:plasma membrane"/>
    <property type="evidence" value="ECO:0007669"/>
    <property type="project" value="UniProtKB-SubCell"/>
</dbReference>
<feature type="transmembrane region" description="Helical" evidence="7">
    <location>
        <begin position="315"/>
        <end position="335"/>
    </location>
</feature>
<evidence type="ECO:0000256" key="5">
    <source>
        <dbReference type="ARBA" id="ARBA00022989"/>
    </source>
</evidence>
<dbReference type="KEGG" id="cman:A9D14_11645"/>
<feature type="transmembrane region" description="Helical" evidence="7">
    <location>
        <begin position="356"/>
        <end position="373"/>
    </location>
</feature>
<evidence type="ECO:0000256" key="3">
    <source>
        <dbReference type="ARBA" id="ARBA00022475"/>
    </source>
</evidence>
<evidence type="ECO:0000256" key="6">
    <source>
        <dbReference type="ARBA" id="ARBA00023136"/>
    </source>
</evidence>
<feature type="transmembrane region" description="Helical" evidence="7">
    <location>
        <begin position="82"/>
        <end position="104"/>
    </location>
</feature>
<keyword evidence="4 7" id="KW-0812">Transmembrane</keyword>
<dbReference type="STRING" id="450378.GCA_001661675_02340"/>
<proteinExistence type="inferred from homology"/>
<feature type="transmembrane region" description="Helical" evidence="7">
    <location>
        <begin position="409"/>
        <end position="429"/>
    </location>
</feature>
<comment type="similarity">
    <text evidence="2">Belongs to the polysaccharide synthase family.</text>
</comment>
<feature type="transmembrane region" description="Helical" evidence="7">
    <location>
        <begin position="171"/>
        <end position="190"/>
    </location>
</feature>
<dbReference type="OrthoDB" id="7605542at2"/>
<evidence type="ECO:0000256" key="2">
    <source>
        <dbReference type="ARBA" id="ARBA00007430"/>
    </source>
</evidence>
<evidence type="ECO:0000256" key="7">
    <source>
        <dbReference type="SAM" id="Phobius"/>
    </source>
</evidence>
<dbReference type="PANTHER" id="PTHR30250">
    <property type="entry name" value="PST FAMILY PREDICTED COLANIC ACID TRANSPORTER"/>
    <property type="match status" value="1"/>
</dbReference>
<dbReference type="Proteomes" id="UP000195807">
    <property type="component" value="Chromosome"/>
</dbReference>
<feature type="transmembrane region" description="Helical" evidence="7">
    <location>
        <begin position="441"/>
        <end position="464"/>
    </location>
</feature>
<dbReference type="EMBL" id="CP019602">
    <property type="protein sequence ID" value="ARU16714.1"/>
    <property type="molecule type" value="Genomic_DNA"/>
</dbReference>
<organism evidence="8 9">
    <name type="scientific">Croceicoccus marinus</name>
    <dbReference type="NCBI Taxonomy" id="450378"/>
    <lineage>
        <taxon>Bacteria</taxon>
        <taxon>Pseudomonadati</taxon>
        <taxon>Pseudomonadota</taxon>
        <taxon>Alphaproteobacteria</taxon>
        <taxon>Sphingomonadales</taxon>
        <taxon>Erythrobacteraceae</taxon>
        <taxon>Croceicoccus</taxon>
    </lineage>
</organism>
<dbReference type="PANTHER" id="PTHR30250:SF10">
    <property type="entry name" value="LIPOPOLYSACCHARIDE BIOSYNTHESIS PROTEIN WZXC"/>
    <property type="match status" value="1"/>
</dbReference>
<sequence>MLARKVFASSAFLTGSRFLGRGLDIVAALVMARFLSPADFGVVTIGLAALMVLESFTELPVEDALLREKELRDEDVNTAFTLSALRGLSVAALLCASAVPLAMIYDDNRLILLICLLGIAPVARGLRSTMMVKFRREVNYKPLAVIDMFCRITSFLLAVACAWYTESYLSLVILSVTPQIIELIATHLIAPYRPRFTLSKMRFILSFAGQVTISRVLATLSSEGDRFLVGGFAGKAALGFFSMGRSVATTASWAIAMPLLAVMYPGLAQIREDPPRFRRSYLRGQGMIVFAILPVSLALGVLADPLVRLALGDEWLLVVPVMQALSVLNAAATFSMPAHSLAMATGEIRQMIWREAVTLVVSIPAVTFGAIYYGLSGAVLGRVLAGLVHTAMSLQMVTRLSDIPVARQLINPWRSVIGSAVFAAVLYLVSHTMADGNWVELATLLAASGIAAGISYIAVHLALWKLAGMPDDSPEHFLIDLIQSGLSRGNTAAASS</sequence>
<dbReference type="RefSeq" id="WP_083987884.1">
    <property type="nucleotide sequence ID" value="NZ_CP019602.1"/>
</dbReference>
<dbReference type="AlphaFoldDB" id="A0A1Z1FD87"/>
<evidence type="ECO:0000313" key="9">
    <source>
        <dbReference type="Proteomes" id="UP000195807"/>
    </source>
</evidence>
<keyword evidence="9" id="KW-1185">Reference proteome</keyword>
<evidence type="ECO:0000256" key="1">
    <source>
        <dbReference type="ARBA" id="ARBA00004651"/>
    </source>
</evidence>
<keyword evidence="3" id="KW-1003">Cell membrane</keyword>
<keyword evidence="6 7" id="KW-0472">Membrane</keyword>
<evidence type="ECO:0000313" key="8">
    <source>
        <dbReference type="EMBL" id="ARU16714.1"/>
    </source>
</evidence>
<comment type="subcellular location">
    <subcellularLocation>
        <location evidence="1">Cell membrane</location>
        <topology evidence="1">Multi-pass membrane protein</topology>
    </subcellularLocation>
</comment>
<dbReference type="Pfam" id="PF13440">
    <property type="entry name" value="Polysacc_synt_3"/>
    <property type="match status" value="1"/>
</dbReference>
<gene>
    <name evidence="8" type="ORF">A9D14_11645</name>
</gene>
<protein>
    <submittedName>
        <fullName evidence="8">Uncharacterized protein</fullName>
    </submittedName>
</protein>
<feature type="transmembrane region" description="Helical" evidence="7">
    <location>
        <begin position="240"/>
        <end position="264"/>
    </location>
</feature>
<keyword evidence="5 7" id="KW-1133">Transmembrane helix</keyword>
<dbReference type="CDD" id="cd13127">
    <property type="entry name" value="MATE_tuaB_like"/>
    <property type="match status" value="1"/>
</dbReference>
<dbReference type="InterPro" id="IPR050833">
    <property type="entry name" value="Poly_Biosynth_Transport"/>
</dbReference>
<name>A0A1Z1FD87_9SPHN</name>